<organism evidence="1 2">
    <name type="scientific">Fusarium fujikuroi</name>
    <name type="common">Bakanae and foot rot disease fungus</name>
    <name type="synonym">Gibberella fujikuroi</name>
    <dbReference type="NCBI Taxonomy" id="5127"/>
    <lineage>
        <taxon>Eukaryota</taxon>
        <taxon>Fungi</taxon>
        <taxon>Dikarya</taxon>
        <taxon>Ascomycota</taxon>
        <taxon>Pezizomycotina</taxon>
        <taxon>Sordariomycetes</taxon>
        <taxon>Hypocreomycetidae</taxon>
        <taxon>Hypocreales</taxon>
        <taxon>Nectriaceae</taxon>
        <taxon>Fusarium</taxon>
        <taxon>Fusarium fujikuroi species complex</taxon>
    </lineage>
</organism>
<name>A0A9Q9S1V3_FUSFU</name>
<accession>A0A9Q9S1V3</accession>
<comment type="caution">
    <text evidence="1">The sequence shown here is derived from an EMBL/GenBank/DDBJ whole genome shotgun (WGS) entry which is preliminary data.</text>
</comment>
<dbReference type="Proteomes" id="UP000760494">
    <property type="component" value="Unassembled WGS sequence"/>
</dbReference>
<protein>
    <submittedName>
        <fullName evidence="1">Uncharacterized protein</fullName>
    </submittedName>
</protein>
<gene>
    <name evidence="1" type="ORF">C2S_12804</name>
</gene>
<dbReference type="AlphaFoldDB" id="A0A9Q9S1V3"/>
<reference evidence="1" key="1">
    <citation type="submission" date="2019-05" db="EMBL/GenBank/DDBJ databases">
        <authorList>
            <person name="Piombo E."/>
        </authorList>
    </citation>
    <scope>NUCLEOTIDE SEQUENCE</scope>
    <source>
        <strain evidence="1">C2S</strain>
    </source>
</reference>
<proteinExistence type="predicted"/>
<evidence type="ECO:0000313" key="2">
    <source>
        <dbReference type="Proteomes" id="UP000760494"/>
    </source>
</evidence>
<evidence type="ECO:0000313" key="1">
    <source>
        <dbReference type="EMBL" id="VTT83609.1"/>
    </source>
</evidence>
<dbReference type="EMBL" id="CABFJX010000420">
    <property type="protein sequence ID" value="VTT83609.1"/>
    <property type="molecule type" value="Genomic_DNA"/>
</dbReference>
<sequence length="65" mass="7253">MPSMNSSTLQHLSQDYQTGEFEDFDKGNINPGKLVSLLRKMFDEGTYEFHRSGSAASLNGRGQLL</sequence>